<dbReference type="NCBIfam" id="TIGR00254">
    <property type="entry name" value="GGDEF"/>
    <property type="match status" value="1"/>
</dbReference>
<comment type="cofactor">
    <cofactor evidence="1">
        <name>Mg(2+)</name>
        <dbReference type="ChEBI" id="CHEBI:18420"/>
    </cofactor>
</comment>
<organism evidence="10 11">
    <name type="scientific">Methylohalomonas lacus</name>
    <dbReference type="NCBI Taxonomy" id="398773"/>
    <lineage>
        <taxon>Bacteria</taxon>
        <taxon>Pseudomonadati</taxon>
        <taxon>Pseudomonadota</taxon>
        <taxon>Gammaproteobacteria</taxon>
        <taxon>Methylohalomonadales</taxon>
        <taxon>Methylohalomonadaceae</taxon>
        <taxon>Methylohalomonas</taxon>
    </lineage>
</organism>
<evidence type="ECO:0000256" key="1">
    <source>
        <dbReference type="ARBA" id="ARBA00001946"/>
    </source>
</evidence>
<evidence type="ECO:0000256" key="3">
    <source>
        <dbReference type="ARBA" id="ARBA00012528"/>
    </source>
</evidence>
<evidence type="ECO:0000256" key="7">
    <source>
        <dbReference type="ARBA" id="ARBA00023136"/>
    </source>
</evidence>
<evidence type="ECO:0000256" key="4">
    <source>
        <dbReference type="ARBA" id="ARBA00022475"/>
    </source>
</evidence>
<dbReference type="PANTHER" id="PTHR45138:SF26">
    <property type="entry name" value="DIGUANYLATE CYCLASE"/>
    <property type="match status" value="1"/>
</dbReference>
<accession>A0AAE3HI61</accession>
<protein>
    <recommendedName>
        <fullName evidence="3">diguanylate cyclase</fullName>
        <ecNumber evidence="3">2.7.7.65</ecNumber>
    </recommendedName>
</protein>
<dbReference type="GO" id="GO:0005886">
    <property type="term" value="C:plasma membrane"/>
    <property type="evidence" value="ECO:0007669"/>
    <property type="project" value="UniProtKB-SubCell"/>
</dbReference>
<feature type="transmembrane region" description="Helical" evidence="8">
    <location>
        <begin position="286"/>
        <end position="308"/>
    </location>
</feature>
<evidence type="ECO:0000256" key="6">
    <source>
        <dbReference type="ARBA" id="ARBA00022989"/>
    </source>
</evidence>
<comment type="caution">
    <text evidence="10">The sequence shown here is derived from an EMBL/GenBank/DDBJ whole genome shotgun (WGS) entry which is preliminary data.</text>
</comment>
<keyword evidence="5 8" id="KW-0812">Transmembrane</keyword>
<keyword evidence="4" id="KW-1003">Cell membrane</keyword>
<proteinExistence type="predicted"/>
<sequence length="480" mass="54643">MLSRKIYFAAALAVLLIIGFMATSLISYFVAHDSMSDYLAEETLPLTSDNIYSEIRRDLLRSILISSLMAHDTFVRDWTLSGEENPEAIVRYLSEIRQKHETITAFFVSDRTRNYYHPDGIIKQVDADDPADSWYFRIREMNDPYEINIDNDTADRQRVNIFINYRVNDYQGNFIGVTGIGLSVDAVADLIASYQKRYGRQIYFVDRDGKVVLNGTDFSGPRQLHERAGIGRHATQVLTSPGMSFTYQRPDGHTIHVNTRLISEFDWYLVVEQDEHAAETRIRNTLIANILVSLAITILVLTVAHFMVRGYQRRLEEMATTDKLTGAANRQVFDMIFDHVIKTARRRNEAVTLITLDIDHFKEVNDNHGHQAGDQVIRQIADVIRQHTRDTDTLCRWGGEEFLLLLSDCSLANARERAESIRAAINSEIIQVGNHAIGVTVSLGLAEYRHNEDMATFISRADKALYAAKSRGRDQVQCAD</sequence>
<dbReference type="EC" id="2.7.7.65" evidence="3"/>
<dbReference type="FunFam" id="3.30.70.270:FF:000001">
    <property type="entry name" value="Diguanylate cyclase domain protein"/>
    <property type="match status" value="1"/>
</dbReference>
<dbReference type="GO" id="GO:1902201">
    <property type="term" value="P:negative regulation of bacterial-type flagellum-dependent cell motility"/>
    <property type="evidence" value="ECO:0007669"/>
    <property type="project" value="TreeGrafter"/>
</dbReference>
<dbReference type="EMBL" id="JANUCT010000004">
    <property type="protein sequence ID" value="MCS3902749.1"/>
    <property type="molecule type" value="Genomic_DNA"/>
</dbReference>
<dbReference type="Pfam" id="PF02743">
    <property type="entry name" value="dCache_1"/>
    <property type="match status" value="1"/>
</dbReference>
<dbReference type="GO" id="GO:0052621">
    <property type="term" value="F:diguanylate cyclase activity"/>
    <property type="evidence" value="ECO:0007669"/>
    <property type="project" value="UniProtKB-EC"/>
</dbReference>
<dbReference type="AlphaFoldDB" id="A0AAE3HI61"/>
<evidence type="ECO:0000259" key="9">
    <source>
        <dbReference type="PROSITE" id="PS50887"/>
    </source>
</evidence>
<keyword evidence="11" id="KW-1185">Reference proteome</keyword>
<dbReference type="Proteomes" id="UP001204445">
    <property type="component" value="Unassembled WGS sequence"/>
</dbReference>
<gene>
    <name evidence="10" type="ORF">J2T55_000753</name>
</gene>
<dbReference type="SUPFAM" id="SSF55073">
    <property type="entry name" value="Nucleotide cyclase"/>
    <property type="match status" value="1"/>
</dbReference>
<feature type="domain" description="GGDEF" evidence="9">
    <location>
        <begin position="349"/>
        <end position="480"/>
    </location>
</feature>
<evidence type="ECO:0000256" key="5">
    <source>
        <dbReference type="ARBA" id="ARBA00022692"/>
    </source>
</evidence>
<dbReference type="InterPro" id="IPR043128">
    <property type="entry name" value="Rev_trsase/Diguanyl_cyclase"/>
</dbReference>
<name>A0AAE3HI61_9GAMM</name>
<dbReference type="PROSITE" id="PS50887">
    <property type="entry name" value="GGDEF"/>
    <property type="match status" value="1"/>
</dbReference>
<dbReference type="GO" id="GO:0043709">
    <property type="term" value="P:cell adhesion involved in single-species biofilm formation"/>
    <property type="evidence" value="ECO:0007669"/>
    <property type="project" value="TreeGrafter"/>
</dbReference>
<dbReference type="SMART" id="SM00267">
    <property type="entry name" value="GGDEF"/>
    <property type="match status" value="1"/>
</dbReference>
<dbReference type="Pfam" id="PF00990">
    <property type="entry name" value="GGDEF"/>
    <property type="match status" value="1"/>
</dbReference>
<dbReference type="Gene3D" id="3.30.70.270">
    <property type="match status" value="1"/>
</dbReference>
<dbReference type="InterPro" id="IPR000160">
    <property type="entry name" value="GGDEF_dom"/>
</dbReference>
<dbReference type="InterPro" id="IPR050469">
    <property type="entry name" value="Diguanylate_Cyclase"/>
</dbReference>
<dbReference type="Gene3D" id="3.30.450.20">
    <property type="entry name" value="PAS domain"/>
    <property type="match status" value="2"/>
</dbReference>
<dbReference type="PANTHER" id="PTHR45138">
    <property type="entry name" value="REGULATORY COMPONENTS OF SENSORY TRANSDUCTION SYSTEM"/>
    <property type="match status" value="1"/>
</dbReference>
<comment type="subcellular location">
    <subcellularLocation>
        <location evidence="2">Cell membrane</location>
        <topology evidence="2">Multi-pass membrane protein</topology>
    </subcellularLocation>
</comment>
<dbReference type="CDD" id="cd01949">
    <property type="entry name" value="GGDEF"/>
    <property type="match status" value="1"/>
</dbReference>
<dbReference type="InterPro" id="IPR029787">
    <property type="entry name" value="Nucleotide_cyclase"/>
</dbReference>
<evidence type="ECO:0000256" key="2">
    <source>
        <dbReference type="ARBA" id="ARBA00004651"/>
    </source>
</evidence>
<dbReference type="RefSeq" id="WP_259054326.1">
    <property type="nucleotide sequence ID" value="NZ_JANUCT010000004.1"/>
</dbReference>
<dbReference type="InterPro" id="IPR033479">
    <property type="entry name" value="dCache_1"/>
</dbReference>
<keyword evidence="7 8" id="KW-0472">Membrane</keyword>
<keyword evidence="6 8" id="KW-1133">Transmembrane helix</keyword>
<evidence type="ECO:0000313" key="10">
    <source>
        <dbReference type="EMBL" id="MCS3902749.1"/>
    </source>
</evidence>
<evidence type="ECO:0000313" key="11">
    <source>
        <dbReference type="Proteomes" id="UP001204445"/>
    </source>
</evidence>
<evidence type="ECO:0000256" key="8">
    <source>
        <dbReference type="SAM" id="Phobius"/>
    </source>
</evidence>
<reference evidence="10" key="1">
    <citation type="submission" date="2022-08" db="EMBL/GenBank/DDBJ databases">
        <title>Genomic Encyclopedia of Type Strains, Phase III (KMG-III): the genomes of soil and plant-associated and newly described type strains.</title>
        <authorList>
            <person name="Whitman W."/>
        </authorList>
    </citation>
    <scope>NUCLEOTIDE SEQUENCE</scope>
    <source>
        <strain evidence="10">HMT 1</strain>
    </source>
</reference>
<feature type="transmembrane region" description="Helical" evidence="8">
    <location>
        <begin position="7"/>
        <end position="31"/>
    </location>
</feature>
<dbReference type="CDD" id="cd18773">
    <property type="entry name" value="PDC1_HK_sensor"/>
    <property type="match status" value="1"/>
</dbReference>